<dbReference type="Pfam" id="PF00078">
    <property type="entry name" value="RVT_1"/>
    <property type="match status" value="1"/>
</dbReference>
<dbReference type="Gene3D" id="3.10.10.10">
    <property type="entry name" value="HIV Type 1 Reverse Transcriptase, subunit A, domain 1"/>
    <property type="match status" value="1"/>
</dbReference>
<evidence type="ECO:0000313" key="2">
    <source>
        <dbReference type="EMBL" id="GFC72802.1"/>
    </source>
</evidence>
<feature type="non-terminal residue" evidence="2">
    <location>
        <position position="1"/>
    </location>
</feature>
<dbReference type="InterPro" id="IPR032567">
    <property type="entry name" value="RTL1-rel"/>
</dbReference>
<dbReference type="PANTHER" id="PTHR15503">
    <property type="entry name" value="LDOC1 RELATED"/>
    <property type="match status" value="1"/>
</dbReference>
<dbReference type="Gene3D" id="3.30.70.270">
    <property type="match status" value="1"/>
</dbReference>
<protein>
    <submittedName>
        <fullName evidence="2">Putative reverse transcriptase domain-containing protein</fullName>
    </submittedName>
</protein>
<sequence>GLPPTRYVEFQIDLVPGAAPVVRAPYILAPSELQELSDKGFIRPSSLPWGAPVLFVKKKDGSFQMCIDYRELNKLTVKNQYPLPRINDLFDQLQRLSVYSKIDLRSGYHQLRVRDEDIPNTAFRTHYGHYDYAVQLADERIYEINTILRGYTLGLLGHPFSINLIPVELGSFDIINGMDWLANHHAVIVYDEKIVQISFGDKVLVA</sequence>
<dbReference type="InterPro" id="IPR043502">
    <property type="entry name" value="DNA/RNA_pol_sf"/>
</dbReference>
<feature type="domain" description="Reverse transcriptase" evidence="1">
    <location>
        <begin position="56"/>
        <end position="126"/>
    </location>
</feature>
<dbReference type="InterPro" id="IPR000477">
    <property type="entry name" value="RT_dom"/>
</dbReference>
<dbReference type="SUPFAM" id="SSF56672">
    <property type="entry name" value="DNA/RNA polymerases"/>
    <property type="match status" value="1"/>
</dbReference>
<proteinExistence type="predicted"/>
<dbReference type="AlphaFoldDB" id="A0A699QP06"/>
<dbReference type="GO" id="GO:0003964">
    <property type="term" value="F:RNA-directed DNA polymerase activity"/>
    <property type="evidence" value="ECO:0007669"/>
    <property type="project" value="UniProtKB-KW"/>
</dbReference>
<dbReference type="InterPro" id="IPR043128">
    <property type="entry name" value="Rev_trsase/Diguanyl_cyclase"/>
</dbReference>
<dbReference type="EMBL" id="BKCJ011039520">
    <property type="protein sequence ID" value="GFC72802.1"/>
    <property type="molecule type" value="Genomic_DNA"/>
</dbReference>
<dbReference type="PANTHER" id="PTHR15503:SF45">
    <property type="entry name" value="RNA-DIRECTED DNA POLYMERASE HOMOLOG"/>
    <property type="match status" value="1"/>
</dbReference>
<organism evidence="2">
    <name type="scientific">Tanacetum cinerariifolium</name>
    <name type="common">Dalmatian daisy</name>
    <name type="synonym">Chrysanthemum cinerariifolium</name>
    <dbReference type="NCBI Taxonomy" id="118510"/>
    <lineage>
        <taxon>Eukaryota</taxon>
        <taxon>Viridiplantae</taxon>
        <taxon>Streptophyta</taxon>
        <taxon>Embryophyta</taxon>
        <taxon>Tracheophyta</taxon>
        <taxon>Spermatophyta</taxon>
        <taxon>Magnoliopsida</taxon>
        <taxon>eudicotyledons</taxon>
        <taxon>Gunneridae</taxon>
        <taxon>Pentapetalae</taxon>
        <taxon>asterids</taxon>
        <taxon>campanulids</taxon>
        <taxon>Asterales</taxon>
        <taxon>Asteraceae</taxon>
        <taxon>Asteroideae</taxon>
        <taxon>Anthemideae</taxon>
        <taxon>Anthemidinae</taxon>
        <taxon>Tanacetum</taxon>
    </lineage>
</organism>
<dbReference type="CDD" id="cd01647">
    <property type="entry name" value="RT_LTR"/>
    <property type="match status" value="1"/>
</dbReference>
<evidence type="ECO:0000259" key="1">
    <source>
        <dbReference type="Pfam" id="PF00078"/>
    </source>
</evidence>
<comment type="caution">
    <text evidence="2">The sequence shown here is derived from an EMBL/GenBank/DDBJ whole genome shotgun (WGS) entry which is preliminary data.</text>
</comment>
<keyword evidence="2" id="KW-0808">Transferase</keyword>
<gene>
    <name evidence="2" type="ORF">Tci_844772</name>
</gene>
<name>A0A699QP06_TANCI</name>
<dbReference type="Pfam" id="PF08284">
    <property type="entry name" value="RVP_2"/>
    <property type="match status" value="1"/>
</dbReference>
<keyword evidence="2" id="KW-0548">Nucleotidyltransferase</keyword>
<reference evidence="2" key="1">
    <citation type="journal article" date="2019" name="Sci. Rep.">
        <title>Draft genome of Tanacetum cinerariifolium, the natural source of mosquito coil.</title>
        <authorList>
            <person name="Yamashiro T."/>
            <person name="Shiraishi A."/>
            <person name="Satake H."/>
            <person name="Nakayama K."/>
        </authorList>
    </citation>
    <scope>NUCLEOTIDE SEQUENCE</scope>
</reference>
<keyword evidence="2" id="KW-0695">RNA-directed DNA polymerase</keyword>
<accession>A0A699QP06</accession>